<dbReference type="SUPFAM" id="SSF52833">
    <property type="entry name" value="Thioredoxin-like"/>
    <property type="match status" value="1"/>
</dbReference>
<dbReference type="PROSITE" id="PS00194">
    <property type="entry name" value="THIOREDOXIN_1"/>
    <property type="match status" value="1"/>
</dbReference>
<evidence type="ECO:0000256" key="8">
    <source>
        <dbReference type="PIRSR" id="PIRSR000077-1"/>
    </source>
</evidence>
<evidence type="ECO:0000256" key="5">
    <source>
        <dbReference type="ARBA" id="ARBA00023284"/>
    </source>
</evidence>
<dbReference type="GO" id="GO:0005737">
    <property type="term" value="C:cytoplasm"/>
    <property type="evidence" value="ECO:0007669"/>
    <property type="project" value="TreeGrafter"/>
</dbReference>
<feature type="active site" description="Nucleophile" evidence="8">
    <location>
        <position position="32"/>
    </location>
</feature>
<dbReference type="NCBIfam" id="TIGR01068">
    <property type="entry name" value="thioredoxin"/>
    <property type="match status" value="1"/>
</dbReference>
<protein>
    <recommendedName>
        <fullName evidence="6 7">Thioredoxin</fullName>
    </recommendedName>
</protein>
<keyword evidence="3" id="KW-0249">Electron transport</keyword>
<dbReference type="Pfam" id="PF00085">
    <property type="entry name" value="Thioredoxin"/>
    <property type="match status" value="1"/>
</dbReference>
<dbReference type="EMBL" id="MHJU01000016">
    <property type="protein sequence ID" value="OGY73195.1"/>
    <property type="molecule type" value="Genomic_DNA"/>
</dbReference>
<evidence type="ECO:0000256" key="3">
    <source>
        <dbReference type="ARBA" id="ARBA00022982"/>
    </source>
</evidence>
<evidence type="ECO:0000256" key="4">
    <source>
        <dbReference type="ARBA" id="ARBA00023157"/>
    </source>
</evidence>
<evidence type="ECO:0000256" key="6">
    <source>
        <dbReference type="NCBIfam" id="TIGR01068"/>
    </source>
</evidence>
<dbReference type="CDD" id="cd02947">
    <property type="entry name" value="TRX_family"/>
    <property type="match status" value="1"/>
</dbReference>
<dbReference type="InterPro" id="IPR017937">
    <property type="entry name" value="Thioredoxin_CS"/>
</dbReference>
<evidence type="ECO:0000259" key="10">
    <source>
        <dbReference type="PROSITE" id="PS51352"/>
    </source>
</evidence>
<dbReference type="InterPro" id="IPR036249">
    <property type="entry name" value="Thioredoxin-like_sf"/>
</dbReference>
<feature type="site" description="Contributes to redox potential value" evidence="8">
    <location>
        <position position="31"/>
    </location>
</feature>
<dbReference type="InterPro" id="IPR005746">
    <property type="entry name" value="Thioredoxin"/>
</dbReference>
<gene>
    <name evidence="11" type="ORF">A3H61_05390</name>
</gene>
<dbReference type="PANTHER" id="PTHR45663:SF11">
    <property type="entry name" value="GEO12009P1"/>
    <property type="match status" value="1"/>
</dbReference>
<keyword evidence="4 9" id="KW-1015">Disulfide bond</keyword>
<sequence length="106" mass="12103">MLELTKDNFEKEVLQSKVPILVDFWAPWCGPCKIQGPIIEELAKEYALKPVAIAKLNIDENQELALRYRIVSIPTLAIFIKGEIKEQIIGVHDKDALAEKLEKYLI</sequence>
<comment type="caution">
    <text evidence="11">The sequence shown here is derived from an EMBL/GenBank/DDBJ whole genome shotgun (WGS) entry which is preliminary data.</text>
</comment>
<evidence type="ECO:0000256" key="1">
    <source>
        <dbReference type="ARBA" id="ARBA00008987"/>
    </source>
</evidence>
<feature type="domain" description="Thioredoxin" evidence="10">
    <location>
        <begin position="1"/>
        <end position="106"/>
    </location>
</feature>
<dbReference type="AlphaFoldDB" id="A0A1G2A942"/>
<evidence type="ECO:0000313" key="11">
    <source>
        <dbReference type="EMBL" id="OGY73195.1"/>
    </source>
</evidence>
<organism evidence="11 12">
    <name type="scientific">Candidatus Jacksonbacteria bacterium RIFCSPLOWO2_02_FULL_44_20</name>
    <dbReference type="NCBI Taxonomy" id="1798460"/>
    <lineage>
        <taxon>Bacteria</taxon>
        <taxon>Candidatus Jacksoniibacteriota</taxon>
    </lineage>
</organism>
<feature type="site" description="Deprotonates C-terminal active site Cys" evidence="8">
    <location>
        <position position="23"/>
    </location>
</feature>
<dbReference type="PROSITE" id="PS51352">
    <property type="entry name" value="THIOREDOXIN_2"/>
    <property type="match status" value="1"/>
</dbReference>
<dbReference type="Gene3D" id="3.40.30.10">
    <property type="entry name" value="Glutaredoxin"/>
    <property type="match status" value="1"/>
</dbReference>
<evidence type="ECO:0000313" key="12">
    <source>
        <dbReference type="Proteomes" id="UP000178315"/>
    </source>
</evidence>
<proteinExistence type="inferred from homology"/>
<keyword evidence="2" id="KW-0813">Transport</keyword>
<evidence type="ECO:0000256" key="7">
    <source>
        <dbReference type="PIRNR" id="PIRNR000077"/>
    </source>
</evidence>
<comment type="similarity">
    <text evidence="1 7">Belongs to the thioredoxin family.</text>
</comment>
<dbReference type="PRINTS" id="PR00421">
    <property type="entry name" value="THIOREDOXIN"/>
</dbReference>
<reference evidence="11 12" key="1">
    <citation type="journal article" date="2016" name="Nat. Commun.">
        <title>Thousands of microbial genomes shed light on interconnected biogeochemical processes in an aquifer system.</title>
        <authorList>
            <person name="Anantharaman K."/>
            <person name="Brown C.T."/>
            <person name="Hug L.A."/>
            <person name="Sharon I."/>
            <person name="Castelle C.J."/>
            <person name="Probst A.J."/>
            <person name="Thomas B.C."/>
            <person name="Singh A."/>
            <person name="Wilkins M.J."/>
            <person name="Karaoz U."/>
            <person name="Brodie E.L."/>
            <person name="Williams K.H."/>
            <person name="Hubbard S.S."/>
            <person name="Banfield J.F."/>
        </authorList>
    </citation>
    <scope>NUCLEOTIDE SEQUENCE [LARGE SCALE GENOMIC DNA]</scope>
</reference>
<dbReference type="GO" id="GO:0015035">
    <property type="term" value="F:protein-disulfide reductase activity"/>
    <property type="evidence" value="ECO:0007669"/>
    <property type="project" value="UniProtKB-UniRule"/>
</dbReference>
<feature type="site" description="Contributes to redox potential value" evidence="8">
    <location>
        <position position="30"/>
    </location>
</feature>
<feature type="active site" description="Nucleophile" evidence="8">
    <location>
        <position position="29"/>
    </location>
</feature>
<name>A0A1G2A942_9BACT</name>
<evidence type="ECO:0000256" key="9">
    <source>
        <dbReference type="PIRSR" id="PIRSR000077-4"/>
    </source>
</evidence>
<dbReference type="InterPro" id="IPR013766">
    <property type="entry name" value="Thioredoxin_domain"/>
</dbReference>
<accession>A0A1G2A942</accession>
<keyword evidence="5 9" id="KW-0676">Redox-active center</keyword>
<dbReference type="PIRSF" id="PIRSF000077">
    <property type="entry name" value="Thioredoxin"/>
    <property type="match status" value="1"/>
</dbReference>
<dbReference type="Proteomes" id="UP000178315">
    <property type="component" value="Unassembled WGS sequence"/>
</dbReference>
<dbReference type="FunFam" id="3.40.30.10:FF:000001">
    <property type="entry name" value="Thioredoxin"/>
    <property type="match status" value="1"/>
</dbReference>
<evidence type="ECO:0000256" key="2">
    <source>
        <dbReference type="ARBA" id="ARBA00022448"/>
    </source>
</evidence>
<feature type="disulfide bond" description="Redox-active" evidence="9">
    <location>
        <begin position="29"/>
        <end position="32"/>
    </location>
</feature>
<dbReference type="PANTHER" id="PTHR45663">
    <property type="entry name" value="GEO12009P1"/>
    <property type="match status" value="1"/>
</dbReference>